<gene>
    <name evidence="1" type="ORF">EJF14_10266</name>
</gene>
<dbReference type="EMBL" id="CP038484">
    <property type="protein sequence ID" value="QFZ25176.1"/>
    <property type="molecule type" value="Genomic_DNA"/>
</dbReference>
<evidence type="ECO:0000313" key="2">
    <source>
        <dbReference type="Proteomes" id="UP000326582"/>
    </source>
</evidence>
<sequence length="353" mass="41095">MTTESISYSSMETSAPQTVIESDYKLALKHFVNKDFGKSYPTIVKLHDTCYRNFERNIITEALFIKIVALYLTQVGVLLNPSEANASFRLPIPERKRLLQSIEDNSVYNTLAQFYGGIREVPSELLYHAFLLNYACRKSVSDPQSIAAEFQRVYYSLDFDTDNASNDRYLKRFVDIYVFNVLPDNEEFDLALQVAKGNPLLDSEKAETKLKGIRELRRQEKDSKENMTKAKMEEEKQRSMLEMEKKKRAKEEADLKYRSLKQIKQEHEKERTLKSNHSPSSHDKSNTSHINQLSLRAQYVMNLSKSFFIKNYTVILVILAMGFISTKLLRTRRINIKEKLRETLSMAFKVTYL</sequence>
<evidence type="ECO:0000313" key="1">
    <source>
        <dbReference type="EMBL" id="QFZ25176.1"/>
    </source>
</evidence>
<reference evidence="2" key="1">
    <citation type="journal article" date="2019" name="MBio">
        <title>Comparative genomics for the elucidation of multidrug resistance (MDR) in Candida lusitaniae.</title>
        <authorList>
            <person name="Kannan A."/>
            <person name="Asner S.A."/>
            <person name="Trachsel E."/>
            <person name="Kelly S."/>
            <person name="Parker J."/>
            <person name="Sanglard D."/>
        </authorList>
    </citation>
    <scope>NUCLEOTIDE SEQUENCE [LARGE SCALE GENOMIC DNA]</scope>
    <source>
        <strain evidence="2">P1</strain>
    </source>
</reference>
<name>A0ACD0WCT0_CLALS</name>
<keyword evidence="2" id="KW-1185">Reference proteome</keyword>
<protein>
    <submittedName>
        <fullName evidence="1">Uncharacterized protein</fullName>
    </submittedName>
</protein>
<accession>A0ACD0WCT0</accession>
<dbReference type="Proteomes" id="UP000326582">
    <property type="component" value="Chromosome 1"/>
</dbReference>
<proteinExistence type="predicted"/>
<organism evidence="1 2">
    <name type="scientific">Clavispora lusitaniae</name>
    <name type="common">Candida lusitaniae</name>
    <dbReference type="NCBI Taxonomy" id="36911"/>
    <lineage>
        <taxon>Eukaryota</taxon>
        <taxon>Fungi</taxon>
        <taxon>Dikarya</taxon>
        <taxon>Ascomycota</taxon>
        <taxon>Saccharomycotina</taxon>
        <taxon>Pichiomycetes</taxon>
        <taxon>Metschnikowiaceae</taxon>
        <taxon>Clavispora</taxon>
    </lineage>
</organism>